<dbReference type="AlphaFoldDB" id="A0A1B9AYJ1"/>
<accession>A0A1B9AYJ1</accession>
<evidence type="ECO:0000256" key="1">
    <source>
        <dbReference type="SAM" id="SignalP"/>
    </source>
</evidence>
<reference evidence="3" key="1">
    <citation type="submission" date="2016-05" db="EMBL/GenBank/DDBJ databases">
        <authorList>
            <person name="Liu B."/>
            <person name="Wang J."/>
            <person name="Zhu Y."/>
            <person name="Liu G."/>
            <person name="Chen Q."/>
            <person name="Chen Z."/>
            <person name="Lan J."/>
            <person name="Che J."/>
            <person name="Ge C."/>
            <person name="Shi H."/>
            <person name="Pan Z."/>
            <person name="Liu X."/>
        </authorList>
    </citation>
    <scope>NUCLEOTIDE SEQUENCE [LARGE SCALE GENOMIC DNA]</scope>
    <source>
        <strain evidence="3">FJAT-27215</strain>
    </source>
</reference>
<name>A0A1B9AYJ1_9BACI</name>
<gene>
    <name evidence="2" type="ORF">A8F95_05550</name>
</gene>
<evidence type="ECO:0000313" key="2">
    <source>
        <dbReference type="EMBL" id="OCA88894.1"/>
    </source>
</evidence>
<dbReference type="RefSeq" id="WP_065410206.1">
    <property type="nucleotide sequence ID" value="NZ_MAYT01000012.1"/>
</dbReference>
<comment type="caution">
    <text evidence="2">The sequence shown here is derived from an EMBL/GenBank/DDBJ whole genome shotgun (WGS) entry which is preliminary data.</text>
</comment>
<keyword evidence="3" id="KW-1185">Reference proteome</keyword>
<dbReference type="Proteomes" id="UP000092578">
    <property type="component" value="Unassembled WGS sequence"/>
</dbReference>
<organism evidence="2 3">
    <name type="scientific">Pseudobacillus wudalianchiensis</name>
    <dbReference type="NCBI Taxonomy" id="1743143"/>
    <lineage>
        <taxon>Bacteria</taxon>
        <taxon>Bacillati</taxon>
        <taxon>Bacillota</taxon>
        <taxon>Bacilli</taxon>
        <taxon>Bacillales</taxon>
        <taxon>Bacillaceae</taxon>
        <taxon>Pseudobacillus</taxon>
    </lineage>
</organism>
<keyword evidence="1" id="KW-0732">Signal</keyword>
<proteinExistence type="predicted"/>
<dbReference type="EMBL" id="MAYT01000012">
    <property type="protein sequence ID" value="OCA88894.1"/>
    <property type="molecule type" value="Genomic_DNA"/>
</dbReference>
<feature type="chain" id="PRO_5008622401" evidence="1">
    <location>
        <begin position="27"/>
        <end position="469"/>
    </location>
</feature>
<feature type="signal peptide" evidence="1">
    <location>
        <begin position="1"/>
        <end position="26"/>
    </location>
</feature>
<evidence type="ECO:0000313" key="3">
    <source>
        <dbReference type="Proteomes" id="UP000092578"/>
    </source>
</evidence>
<protein>
    <submittedName>
        <fullName evidence="2">Uncharacterized protein</fullName>
    </submittedName>
</protein>
<sequence>MNKHYPFLFAFTFLLFLGLGSMQAMAAGTVDYPGKIEHRDRVITGVVTDIDEKGTFISVRLDSGGTKTYYLHNETEVFKGTTLMDLSVLYEGDRVKLIFSEYDTPYISSIEVNTQGIKIERLYKGSIYRIDPIRNKLTIKNEQVFQDWRWQPDKPFKNTSYSYSTKIPIYIGNQPVKKDRLRFYANHDVYFVTVSQFGQEVIQKMVIKQKYERTFYEPMRLVDYVSKRIRLNDSGLMRYHSGTILIRNGRLVDADSLAAPGSAFVVTDGEQTSQYANVIHITNDGFQSPNLANHSLYFGQISKVNGYQLSLRGAKLLTPNNYWKDAGNPTFSFSDDTTAVEDFHPSTLDVISKDELTIHIGEYGYFYVANNTIIGIHTVKWNSSPAPMISVGRIDSIQVNSNLHFINVRNVSQWYRGAWVTAGYIQHMNIEQATIIRDGKVISAEDLKPGDRLYLVHESSVKGRILLVN</sequence>